<evidence type="ECO:0000256" key="1">
    <source>
        <dbReference type="SAM" id="SignalP"/>
    </source>
</evidence>
<dbReference type="RefSeq" id="WP_101831562.1">
    <property type="nucleotide sequence ID" value="NZ_FZMO01000113.1"/>
</dbReference>
<reference evidence="2 3" key="1">
    <citation type="submission" date="2017-06" db="EMBL/GenBank/DDBJ databases">
        <authorList>
            <person name="Kim H.J."/>
            <person name="Triplett B.A."/>
        </authorList>
    </citation>
    <scope>NUCLEOTIDE SEQUENCE [LARGE SCALE GENOMIC DNA]</scope>
    <source>
        <strain evidence="2">FRACA_ARgP5</strain>
    </source>
</reference>
<protein>
    <recommendedName>
        <fullName evidence="4">Lipoprotein</fullName>
    </recommendedName>
</protein>
<dbReference type="OrthoDB" id="3214011at2"/>
<keyword evidence="3" id="KW-1185">Reference proteome</keyword>
<gene>
    <name evidence="2" type="ORF">FRACA_200014</name>
</gene>
<proteinExistence type="predicted"/>
<evidence type="ECO:0008006" key="4">
    <source>
        <dbReference type="Google" id="ProtNLM"/>
    </source>
</evidence>
<evidence type="ECO:0000313" key="2">
    <source>
        <dbReference type="EMBL" id="SNQ47776.1"/>
    </source>
</evidence>
<sequence>MNRFPRAGVAAVLIAVLATAAAGCADNGPPPAPPLPQAASFTAGICRQLAPDLIETLRLAQADHSGPNGIATLSRALVPSQEKLYSQLDTAGEYVADLERVTTAVGFLRLRSDAGTYQPALLTEVTTSTRHLVDRCT</sequence>
<dbReference type="EMBL" id="FZMO01000113">
    <property type="protein sequence ID" value="SNQ47776.1"/>
    <property type="molecule type" value="Genomic_DNA"/>
</dbReference>
<dbReference type="PROSITE" id="PS51257">
    <property type="entry name" value="PROKAR_LIPOPROTEIN"/>
    <property type="match status" value="1"/>
</dbReference>
<feature type="signal peptide" evidence="1">
    <location>
        <begin position="1"/>
        <end position="20"/>
    </location>
</feature>
<name>A0A2I2KQ68_9ACTN</name>
<organism evidence="2 3">
    <name type="scientific">Frankia canadensis</name>
    <dbReference type="NCBI Taxonomy" id="1836972"/>
    <lineage>
        <taxon>Bacteria</taxon>
        <taxon>Bacillati</taxon>
        <taxon>Actinomycetota</taxon>
        <taxon>Actinomycetes</taxon>
        <taxon>Frankiales</taxon>
        <taxon>Frankiaceae</taxon>
        <taxon>Frankia</taxon>
    </lineage>
</organism>
<dbReference type="AlphaFoldDB" id="A0A2I2KQ68"/>
<evidence type="ECO:0000313" key="3">
    <source>
        <dbReference type="Proteomes" id="UP000234331"/>
    </source>
</evidence>
<keyword evidence="1" id="KW-0732">Signal</keyword>
<dbReference type="Proteomes" id="UP000234331">
    <property type="component" value="Unassembled WGS sequence"/>
</dbReference>
<accession>A0A2I2KQ68</accession>
<feature type="chain" id="PRO_5038356025" description="Lipoprotein" evidence="1">
    <location>
        <begin position="21"/>
        <end position="137"/>
    </location>
</feature>